<accession>A0A085MGC4</accession>
<proteinExistence type="predicted"/>
<reference evidence="2 4" key="1">
    <citation type="journal article" date="2014" name="Nat. Genet.">
        <title>Genome and transcriptome of the porcine whipworm Trichuris suis.</title>
        <authorList>
            <person name="Jex A.R."/>
            <person name="Nejsum P."/>
            <person name="Schwarz E.M."/>
            <person name="Hu L."/>
            <person name="Young N.D."/>
            <person name="Hall R.S."/>
            <person name="Korhonen P.K."/>
            <person name="Liao S."/>
            <person name="Thamsborg S."/>
            <person name="Xia J."/>
            <person name="Xu P."/>
            <person name="Wang S."/>
            <person name="Scheerlinck J.P."/>
            <person name="Hofmann A."/>
            <person name="Sternberg P.W."/>
            <person name="Wang J."/>
            <person name="Gasser R.B."/>
        </authorList>
    </citation>
    <scope>NUCLEOTIDE SEQUENCE [LARGE SCALE GENOMIC DNA]</scope>
    <source>
        <strain evidence="3">DCEP-RM93F</strain>
        <strain evidence="2">DCEP-RM93M</strain>
    </source>
</reference>
<dbReference type="EMBL" id="KL367501">
    <property type="protein sequence ID" value="KFD68802.1"/>
    <property type="molecule type" value="Genomic_DNA"/>
</dbReference>
<protein>
    <submittedName>
        <fullName evidence="2">Uncharacterized protein</fullName>
    </submittedName>
</protein>
<dbReference type="AlphaFoldDB" id="A0A085MGC4"/>
<sequence>MSPSLRETERHWKTRYSTKDATQVLPTRASAASPAPPLPAAREGAHQSAHWIWANEIKEIANVETKSHKITALINRLLRAELKPQQRLELL</sequence>
<gene>
    <name evidence="2" type="ORF">M513_02725</name>
    <name evidence="3" type="ORF">M514_02725</name>
</gene>
<evidence type="ECO:0000256" key="1">
    <source>
        <dbReference type="SAM" id="MobiDB-lite"/>
    </source>
</evidence>
<evidence type="ECO:0000313" key="3">
    <source>
        <dbReference type="EMBL" id="KFD68802.1"/>
    </source>
</evidence>
<keyword evidence="4" id="KW-1185">Reference proteome</keyword>
<organism evidence="2 4">
    <name type="scientific">Trichuris suis</name>
    <name type="common">pig whipworm</name>
    <dbReference type="NCBI Taxonomy" id="68888"/>
    <lineage>
        <taxon>Eukaryota</taxon>
        <taxon>Metazoa</taxon>
        <taxon>Ecdysozoa</taxon>
        <taxon>Nematoda</taxon>
        <taxon>Enoplea</taxon>
        <taxon>Dorylaimia</taxon>
        <taxon>Trichinellida</taxon>
        <taxon>Trichuridae</taxon>
        <taxon>Trichuris</taxon>
    </lineage>
</organism>
<feature type="compositionally biased region" description="Basic and acidic residues" evidence="1">
    <location>
        <begin position="1"/>
        <end position="11"/>
    </location>
</feature>
<evidence type="ECO:0000313" key="4">
    <source>
        <dbReference type="Proteomes" id="UP000030764"/>
    </source>
</evidence>
<dbReference type="EMBL" id="KL363194">
    <property type="protein sequence ID" value="KFD56270.1"/>
    <property type="molecule type" value="Genomic_DNA"/>
</dbReference>
<evidence type="ECO:0000313" key="2">
    <source>
        <dbReference type="EMBL" id="KFD56270.1"/>
    </source>
</evidence>
<dbReference type="Proteomes" id="UP000030758">
    <property type="component" value="Unassembled WGS sequence"/>
</dbReference>
<feature type="region of interest" description="Disordered" evidence="1">
    <location>
        <begin position="1"/>
        <end position="45"/>
    </location>
</feature>
<dbReference type="Proteomes" id="UP000030764">
    <property type="component" value="Unassembled WGS sequence"/>
</dbReference>
<name>A0A085MGC4_9BILA</name>